<evidence type="ECO:0000256" key="1">
    <source>
        <dbReference type="SAM" id="MobiDB-lite"/>
    </source>
</evidence>
<comment type="caution">
    <text evidence="3">The sequence shown here is derived from an EMBL/GenBank/DDBJ whole genome shotgun (WGS) entry which is preliminary data.</text>
</comment>
<protein>
    <submittedName>
        <fullName evidence="3">Uncharacterized protein</fullName>
    </submittedName>
</protein>
<organism evidence="3 4">
    <name type="scientific">Nocardiopsis kunsanensis</name>
    <dbReference type="NCBI Taxonomy" id="141693"/>
    <lineage>
        <taxon>Bacteria</taxon>
        <taxon>Bacillati</taxon>
        <taxon>Actinomycetota</taxon>
        <taxon>Actinomycetes</taxon>
        <taxon>Streptosporangiales</taxon>
        <taxon>Nocardiopsidaceae</taxon>
        <taxon>Nocardiopsis</taxon>
    </lineage>
</organism>
<keyword evidence="2" id="KW-1133">Transmembrane helix</keyword>
<dbReference type="Proteomes" id="UP000654947">
    <property type="component" value="Unassembled WGS sequence"/>
</dbReference>
<keyword evidence="2" id="KW-0472">Membrane</keyword>
<name>A0A918XCY4_9ACTN</name>
<dbReference type="EMBL" id="BMXL01000011">
    <property type="protein sequence ID" value="GHD26685.1"/>
    <property type="molecule type" value="Genomic_DNA"/>
</dbReference>
<gene>
    <name evidence="3" type="ORF">GCM10007147_24930</name>
</gene>
<feature type="compositionally biased region" description="Polar residues" evidence="1">
    <location>
        <begin position="1"/>
        <end position="11"/>
    </location>
</feature>
<evidence type="ECO:0000313" key="3">
    <source>
        <dbReference type="EMBL" id="GHD26685.1"/>
    </source>
</evidence>
<evidence type="ECO:0000313" key="4">
    <source>
        <dbReference type="Proteomes" id="UP000654947"/>
    </source>
</evidence>
<keyword evidence="4" id="KW-1185">Reference proteome</keyword>
<evidence type="ECO:0000256" key="2">
    <source>
        <dbReference type="SAM" id="Phobius"/>
    </source>
</evidence>
<proteinExistence type="predicted"/>
<feature type="compositionally biased region" description="Basic and acidic residues" evidence="1">
    <location>
        <begin position="25"/>
        <end position="37"/>
    </location>
</feature>
<reference evidence="3 4" key="1">
    <citation type="journal article" date="2014" name="Int. J. Syst. Evol. Microbiol.">
        <title>Complete genome sequence of Corynebacterium casei LMG S-19264T (=DSM 44701T), isolated from a smear-ripened cheese.</title>
        <authorList>
            <consortium name="US DOE Joint Genome Institute (JGI-PGF)"/>
            <person name="Walter F."/>
            <person name="Albersmeier A."/>
            <person name="Kalinowski J."/>
            <person name="Ruckert C."/>
        </authorList>
    </citation>
    <scope>NUCLEOTIDE SEQUENCE [LARGE SCALE GENOMIC DNA]</scope>
    <source>
        <strain evidence="3 4">KCTC 19473</strain>
    </source>
</reference>
<dbReference type="AlphaFoldDB" id="A0A918XCY4"/>
<feature type="transmembrane region" description="Helical" evidence="2">
    <location>
        <begin position="140"/>
        <end position="158"/>
    </location>
</feature>
<feature type="region of interest" description="Disordered" evidence="1">
    <location>
        <begin position="1"/>
        <end position="37"/>
    </location>
</feature>
<keyword evidence="2" id="KW-0812">Transmembrane</keyword>
<sequence>MDPAPLSSTPKGPTVSADDSAPSGDRNEGSEPPEQVRRTAVDLVAAYAEHDREKLDRVIPPAADHADAIVSELKVLAAFLSRRVQETGVMWKPADSREAVARTVAEMLPPELEFAVSTAWEAHSLGEEEIAERFTRGDPMVYAHMLAAFCAAIGLAVYKQAELVSTLRQVSRVGE</sequence>
<accession>A0A918XCY4</accession>